<keyword evidence="1 4" id="KW-0489">Methyltransferase</keyword>
<proteinExistence type="predicted"/>
<reference evidence="4 5" key="1">
    <citation type="submission" date="2016-10" db="EMBL/GenBank/DDBJ databases">
        <authorList>
            <person name="Varghese N."/>
            <person name="Submissions S."/>
        </authorList>
    </citation>
    <scope>NUCLEOTIDE SEQUENCE [LARGE SCALE GENOMIC DNA]</scope>
    <source>
        <strain evidence="4 5">DSM 16525</strain>
    </source>
</reference>
<dbReference type="GO" id="GO:0032259">
    <property type="term" value="P:methylation"/>
    <property type="evidence" value="ECO:0007669"/>
    <property type="project" value="UniProtKB-KW"/>
</dbReference>
<evidence type="ECO:0000313" key="4">
    <source>
        <dbReference type="EMBL" id="SEU06118.1"/>
    </source>
</evidence>
<dbReference type="PANTHER" id="PTHR43861">
    <property type="entry name" value="TRANS-ACONITATE 2-METHYLTRANSFERASE-RELATED"/>
    <property type="match status" value="1"/>
</dbReference>
<feature type="domain" description="Methyltransferase" evidence="3">
    <location>
        <begin position="82"/>
        <end position="177"/>
    </location>
</feature>
<dbReference type="EMBL" id="FOIB01000004">
    <property type="protein sequence ID" value="SEU06118.1"/>
    <property type="molecule type" value="Genomic_DNA"/>
</dbReference>
<dbReference type="Gene3D" id="3.40.50.150">
    <property type="entry name" value="Vaccinia Virus protein VP39"/>
    <property type="match status" value="1"/>
</dbReference>
<accession>A0ABY1CIS6</accession>
<keyword evidence="5" id="KW-1185">Reference proteome</keyword>
<dbReference type="InterPro" id="IPR041698">
    <property type="entry name" value="Methyltransf_25"/>
</dbReference>
<keyword evidence="2" id="KW-0808">Transferase</keyword>
<dbReference type="CDD" id="cd02440">
    <property type="entry name" value="AdoMet_MTases"/>
    <property type="match status" value="1"/>
</dbReference>
<dbReference type="GO" id="GO:0008168">
    <property type="term" value="F:methyltransferase activity"/>
    <property type="evidence" value="ECO:0007669"/>
    <property type="project" value="UniProtKB-KW"/>
</dbReference>
<evidence type="ECO:0000259" key="3">
    <source>
        <dbReference type="Pfam" id="PF13649"/>
    </source>
</evidence>
<comment type="caution">
    <text evidence="4">The sequence shown here is derived from an EMBL/GenBank/DDBJ whole genome shotgun (WGS) entry which is preliminary data.</text>
</comment>
<evidence type="ECO:0000256" key="1">
    <source>
        <dbReference type="ARBA" id="ARBA00022603"/>
    </source>
</evidence>
<dbReference type="Pfam" id="PF13649">
    <property type="entry name" value="Methyltransf_25"/>
    <property type="match status" value="1"/>
</dbReference>
<protein>
    <submittedName>
        <fullName evidence="4">Methyltransferase domain-containing protein</fullName>
    </submittedName>
</protein>
<dbReference type="SUPFAM" id="SSF53335">
    <property type="entry name" value="S-adenosyl-L-methionine-dependent methyltransferases"/>
    <property type="match status" value="1"/>
</dbReference>
<gene>
    <name evidence="4" type="ORF">SAMN05443572_104657</name>
</gene>
<evidence type="ECO:0000313" key="5">
    <source>
        <dbReference type="Proteomes" id="UP000183760"/>
    </source>
</evidence>
<dbReference type="Proteomes" id="UP000183760">
    <property type="component" value="Unassembled WGS sequence"/>
</dbReference>
<dbReference type="InterPro" id="IPR029063">
    <property type="entry name" value="SAM-dependent_MTases_sf"/>
</dbReference>
<dbReference type="PANTHER" id="PTHR43861:SF1">
    <property type="entry name" value="TRANS-ACONITATE 2-METHYLTRANSFERASE"/>
    <property type="match status" value="1"/>
</dbReference>
<sequence>MVHISAENPPCQGPGCATSSGTMFHRQGPTLLELAEQAFSSVEQGYDLLAPKFDYTPFRTPDPVLRAAIEALGPAGSVGTALDVCCGTGAAMRYLRPLARERVTGIDVSQGMLEEADRRLSGAPGTAAFEFIRGDALEMTFDAAFDVATCFGAFGHILEADEPRLIQHIHQALRPGGRFLFVTGHPPSKLRPGYWVARGFNAAMRVRNALWKPPFVMYYLTFLVPRARALLEAQGFSVEVRDGILPEPFTPLATVIATKR</sequence>
<name>A0ABY1CIS6_MYXFU</name>
<organism evidence="4 5">
    <name type="scientific">Myxococcus fulvus</name>
    <dbReference type="NCBI Taxonomy" id="33"/>
    <lineage>
        <taxon>Bacteria</taxon>
        <taxon>Pseudomonadati</taxon>
        <taxon>Myxococcota</taxon>
        <taxon>Myxococcia</taxon>
        <taxon>Myxococcales</taxon>
        <taxon>Cystobacterineae</taxon>
        <taxon>Myxococcaceae</taxon>
        <taxon>Myxococcus</taxon>
    </lineage>
</organism>
<evidence type="ECO:0000256" key="2">
    <source>
        <dbReference type="ARBA" id="ARBA00022679"/>
    </source>
</evidence>